<evidence type="ECO:0000256" key="3">
    <source>
        <dbReference type="SAM" id="MobiDB-lite"/>
    </source>
</evidence>
<dbReference type="GO" id="GO:0016020">
    <property type="term" value="C:membrane"/>
    <property type="evidence" value="ECO:0007669"/>
    <property type="project" value="TreeGrafter"/>
</dbReference>
<dbReference type="AlphaFoldDB" id="A0A1M5NIY7"/>
<dbReference type="OrthoDB" id="9806342at2"/>
<dbReference type="PANTHER" id="PTHR10587">
    <property type="entry name" value="GLYCOSYL TRANSFERASE-RELATED"/>
    <property type="match status" value="1"/>
</dbReference>
<evidence type="ECO:0000259" key="4">
    <source>
        <dbReference type="PROSITE" id="PS51677"/>
    </source>
</evidence>
<protein>
    <submittedName>
        <fullName evidence="5">Peptidoglycan/xylan/chitin deacetylase, PgdA/CDA1 family</fullName>
    </submittedName>
</protein>
<dbReference type="EMBL" id="FQXD01000002">
    <property type="protein sequence ID" value="SHG89405.1"/>
    <property type="molecule type" value="Genomic_DNA"/>
</dbReference>
<dbReference type="Gene3D" id="3.20.20.370">
    <property type="entry name" value="Glycoside hydrolase/deacetylase"/>
    <property type="match status" value="1"/>
</dbReference>
<dbReference type="InterPro" id="IPR050248">
    <property type="entry name" value="Polysacc_deacetylase_ArnD"/>
</dbReference>
<dbReference type="InterPro" id="IPR002509">
    <property type="entry name" value="NODB_dom"/>
</dbReference>
<keyword evidence="2" id="KW-0378">Hydrolase</keyword>
<gene>
    <name evidence="5" type="ORF">SAMN05421807_102241</name>
</gene>
<keyword evidence="6" id="KW-1185">Reference proteome</keyword>
<organism evidence="5 6">
    <name type="scientific">Virgibacillus chiguensis</name>
    <dbReference type="NCBI Taxonomy" id="411959"/>
    <lineage>
        <taxon>Bacteria</taxon>
        <taxon>Bacillati</taxon>
        <taxon>Bacillota</taxon>
        <taxon>Bacilli</taxon>
        <taxon>Bacillales</taxon>
        <taxon>Bacillaceae</taxon>
        <taxon>Virgibacillus</taxon>
    </lineage>
</organism>
<dbReference type="SUPFAM" id="SSF88713">
    <property type="entry name" value="Glycoside hydrolase/deacetylase"/>
    <property type="match status" value="1"/>
</dbReference>
<name>A0A1M5NIY7_9BACI</name>
<proteinExistence type="predicted"/>
<dbReference type="Proteomes" id="UP000184079">
    <property type="component" value="Unassembled WGS sequence"/>
</dbReference>
<dbReference type="PROSITE" id="PS51257">
    <property type="entry name" value="PROKAR_LIPOPROTEIN"/>
    <property type="match status" value="1"/>
</dbReference>
<evidence type="ECO:0000313" key="6">
    <source>
        <dbReference type="Proteomes" id="UP000184079"/>
    </source>
</evidence>
<dbReference type="InterPro" id="IPR011330">
    <property type="entry name" value="Glyco_hydro/deAcase_b/a-brl"/>
</dbReference>
<evidence type="ECO:0000256" key="1">
    <source>
        <dbReference type="ARBA" id="ARBA00022723"/>
    </source>
</evidence>
<dbReference type="CDD" id="cd10917">
    <property type="entry name" value="CE4_NodB_like_6s_7s"/>
    <property type="match status" value="1"/>
</dbReference>
<dbReference type="GO" id="GO:0005975">
    <property type="term" value="P:carbohydrate metabolic process"/>
    <property type="evidence" value="ECO:0007669"/>
    <property type="project" value="InterPro"/>
</dbReference>
<keyword evidence="1" id="KW-0479">Metal-binding</keyword>
<dbReference type="GO" id="GO:0016810">
    <property type="term" value="F:hydrolase activity, acting on carbon-nitrogen (but not peptide) bonds"/>
    <property type="evidence" value="ECO:0007669"/>
    <property type="project" value="InterPro"/>
</dbReference>
<evidence type="ECO:0000313" key="5">
    <source>
        <dbReference type="EMBL" id="SHG89405.1"/>
    </source>
</evidence>
<dbReference type="GO" id="GO:0046872">
    <property type="term" value="F:metal ion binding"/>
    <property type="evidence" value="ECO:0007669"/>
    <property type="project" value="UniProtKB-KW"/>
</dbReference>
<feature type="region of interest" description="Disordered" evidence="3">
    <location>
        <begin position="23"/>
        <end position="68"/>
    </location>
</feature>
<accession>A0A1M5NIY7</accession>
<evidence type="ECO:0000256" key="2">
    <source>
        <dbReference type="ARBA" id="ARBA00022801"/>
    </source>
</evidence>
<feature type="domain" description="NodB homology" evidence="4">
    <location>
        <begin position="87"/>
        <end position="276"/>
    </location>
</feature>
<dbReference type="PANTHER" id="PTHR10587:SF133">
    <property type="entry name" value="CHITIN DEACETYLASE 1-RELATED"/>
    <property type="match status" value="1"/>
</dbReference>
<dbReference type="RefSeq" id="WP_073005363.1">
    <property type="nucleotide sequence ID" value="NZ_FQXD01000002.1"/>
</dbReference>
<feature type="compositionally biased region" description="Basic and acidic residues" evidence="3">
    <location>
        <begin position="23"/>
        <end position="56"/>
    </location>
</feature>
<dbReference type="Pfam" id="PF01522">
    <property type="entry name" value="Polysacc_deac_1"/>
    <property type="match status" value="1"/>
</dbReference>
<sequence length="287" mass="32576">MKKAILVVTFIFIGLFIVACGSSDEKSQPTHADKAEENKQDQRKEEQKPQKEDNQTEKSVVNEAPNPTYKVSDNATIVPIDENTNEKVVLLTIDDIPDKHALDMAKTLKELEANAIFFVNGHFLETEEQKDMLKQIHEMGFVIGNHTYSHPKLPDLTEQEQTEEIVRVNDQIEEVIGERPKFFRAPHGMNSDHSRQVAKEQGMVVMNWTYGYDYFAPYQDAAKLKKAMVSGEGPEAGVDYSLLKPGANLLMHDREWTNEALADIVKGLRDKGYEMVDPKQIQTLSKQ</sequence>
<reference evidence="6" key="1">
    <citation type="submission" date="2016-11" db="EMBL/GenBank/DDBJ databases">
        <authorList>
            <person name="Varghese N."/>
            <person name="Submissions S."/>
        </authorList>
    </citation>
    <scope>NUCLEOTIDE SEQUENCE [LARGE SCALE GENOMIC DNA]</scope>
    <source>
        <strain evidence="6">CGMCC 1.6496</strain>
    </source>
</reference>
<dbReference type="PROSITE" id="PS51677">
    <property type="entry name" value="NODB"/>
    <property type="match status" value="1"/>
</dbReference>